<dbReference type="Gene3D" id="2.10.90.10">
    <property type="entry name" value="Cystine-knot cytokines"/>
    <property type="match status" value="1"/>
</dbReference>
<feature type="compositionally biased region" description="Polar residues" evidence="1">
    <location>
        <begin position="24"/>
        <end position="36"/>
    </location>
</feature>
<dbReference type="GO" id="GO:0008083">
    <property type="term" value="F:growth factor activity"/>
    <property type="evidence" value="ECO:0007669"/>
    <property type="project" value="InterPro"/>
</dbReference>
<dbReference type="AlphaFoldDB" id="A0A7R9BWR1"/>
<dbReference type="EMBL" id="CAJPEX010002829">
    <property type="protein sequence ID" value="CAG0921532.1"/>
    <property type="molecule type" value="Genomic_DNA"/>
</dbReference>
<evidence type="ECO:0000256" key="1">
    <source>
        <dbReference type="SAM" id="MobiDB-lite"/>
    </source>
</evidence>
<dbReference type="Pfam" id="PF00341">
    <property type="entry name" value="PDGF"/>
    <property type="match status" value="1"/>
</dbReference>
<feature type="non-terminal residue" evidence="3">
    <location>
        <position position="1"/>
    </location>
</feature>
<gene>
    <name evidence="3" type="ORF">NMOB1V02_LOCUS9027</name>
</gene>
<organism evidence="3">
    <name type="scientific">Notodromas monacha</name>
    <dbReference type="NCBI Taxonomy" id="399045"/>
    <lineage>
        <taxon>Eukaryota</taxon>
        <taxon>Metazoa</taxon>
        <taxon>Ecdysozoa</taxon>
        <taxon>Arthropoda</taxon>
        <taxon>Crustacea</taxon>
        <taxon>Oligostraca</taxon>
        <taxon>Ostracoda</taxon>
        <taxon>Podocopa</taxon>
        <taxon>Podocopida</taxon>
        <taxon>Cypridocopina</taxon>
        <taxon>Cypridoidea</taxon>
        <taxon>Cyprididae</taxon>
        <taxon>Notodromas</taxon>
    </lineage>
</organism>
<evidence type="ECO:0000259" key="2">
    <source>
        <dbReference type="PROSITE" id="PS50278"/>
    </source>
</evidence>
<reference evidence="3" key="1">
    <citation type="submission" date="2020-11" db="EMBL/GenBank/DDBJ databases">
        <authorList>
            <person name="Tran Van P."/>
        </authorList>
    </citation>
    <scope>NUCLEOTIDE SEQUENCE</scope>
</reference>
<dbReference type="GO" id="GO:0016020">
    <property type="term" value="C:membrane"/>
    <property type="evidence" value="ECO:0007669"/>
    <property type="project" value="InterPro"/>
</dbReference>
<dbReference type="Proteomes" id="UP000678499">
    <property type="component" value="Unassembled WGS sequence"/>
</dbReference>
<feature type="region of interest" description="Disordered" evidence="1">
    <location>
        <begin position="15"/>
        <end position="40"/>
    </location>
</feature>
<dbReference type="InterPro" id="IPR000072">
    <property type="entry name" value="PDGF/VEGF_dom"/>
</dbReference>
<dbReference type="SUPFAM" id="SSF57501">
    <property type="entry name" value="Cystine-knot cytokines"/>
    <property type="match status" value="1"/>
</dbReference>
<dbReference type="EMBL" id="OA884866">
    <property type="protein sequence ID" value="CAD7281380.1"/>
    <property type="molecule type" value="Genomic_DNA"/>
</dbReference>
<dbReference type="InterPro" id="IPR029034">
    <property type="entry name" value="Cystine-knot_cytokine"/>
</dbReference>
<protein>
    <recommendedName>
        <fullName evidence="2">Platelet-derived growth factor (PDGF) family profile domain-containing protein</fullName>
    </recommendedName>
</protein>
<keyword evidence="4" id="KW-1185">Reference proteome</keyword>
<sequence>MHGLVVIHHAGTQATTWEARGSAEASTNSDGDPSSQSRKDTDEFQTWIELLWGKLSVEDALRLSNAQSVDEWLAIFDKQGIFLDDVMPTGNFGPEPAGQNIMQAPPPRYPGYSSKLLSERRGPAVGVPLQQMPTTQHFGRHSGIQFAMNAGCAPEKVAVPIQVPDGALESRHYHIVPTCTRIERCGGCCNHELLSCQATAKEIMTMN</sequence>
<evidence type="ECO:0000313" key="3">
    <source>
        <dbReference type="EMBL" id="CAD7281380.1"/>
    </source>
</evidence>
<feature type="domain" description="Platelet-derived growth factor (PDGF) family profile" evidence="2">
    <location>
        <begin position="144"/>
        <end position="207"/>
    </location>
</feature>
<name>A0A7R9BWR1_9CRUS</name>
<evidence type="ECO:0000313" key="4">
    <source>
        <dbReference type="Proteomes" id="UP000678499"/>
    </source>
</evidence>
<accession>A0A7R9BWR1</accession>
<proteinExistence type="predicted"/>
<dbReference type="OrthoDB" id="8878063at2759"/>
<dbReference type="PROSITE" id="PS50278">
    <property type="entry name" value="PDGF_2"/>
    <property type="match status" value="1"/>
</dbReference>